<dbReference type="InterPro" id="IPR010017">
    <property type="entry name" value="CmoB"/>
</dbReference>
<dbReference type="SUPFAM" id="SSF53335">
    <property type="entry name" value="S-adenosyl-L-methionine-dependent methyltransferases"/>
    <property type="match status" value="1"/>
</dbReference>
<dbReference type="Gene3D" id="3.40.50.150">
    <property type="entry name" value="Vaccinia Virus protein VP39"/>
    <property type="match status" value="1"/>
</dbReference>
<dbReference type="Pfam" id="PF08003">
    <property type="entry name" value="Methyltransf_9"/>
    <property type="match status" value="1"/>
</dbReference>
<comment type="similarity">
    <text evidence="3">Belongs to the class I-like SAM-binding methyltransferase superfamily. CmoB family.</text>
</comment>
<evidence type="ECO:0000256" key="3">
    <source>
        <dbReference type="HAMAP-Rule" id="MF_01590"/>
    </source>
</evidence>
<dbReference type="OrthoDB" id="9773188at2"/>
<dbReference type="Proteomes" id="UP000295724">
    <property type="component" value="Unassembled WGS sequence"/>
</dbReference>
<feature type="binding site" evidence="3">
    <location>
        <position position="316"/>
    </location>
    <ligand>
        <name>carboxy-S-adenosyl-L-methionine</name>
        <dbReference type="ChEBI" id="CHEBI:134278"/>
    </ligand>
</feature>
<organism evidence="4 5">
    <name type="scientific">Marinicella litoralis</name>
    <dbReference type="NCBI Taxonomy" id="644220"/>
    <lineage>
        <taxon>Bacteria</taxon>
        <taxon>Pseudomonadati</taxon>
        <taxon>Pseudomonadota</taxon>
        <taxon>Gammaproteobacteria</taxon>
        <taxon>Lysobacterales</taxon>
        <taxon>Marinicellaceae</taxon>
        <taxon>Marinicella</taxon>
    </lineage>
</organism>
<dbReference type="GO" id="GO:0016765">
    <property type="term" value="F:transferase activity, transferring alkyl or aryl (other than methyl) groups"/>
    <property type="evidence" value="ECO:0007669"/>
    <property type="project" value="UniProtKB-UniRule"/>
</dbReference>
<dbReference type="NCBIfam" id="NF011650">
    <property type="entry name" value="PRK15068.1"/>
    <property type="match status" value="1"/>
</dbReference>
<evidence type="ECO:0000256" key="2">
    <source>
        <dbReference type="ARBA" id="ARBA00022694"/>
    </source>
</evidence>
<keyword evidence="1 3" id="KW-0808">Transferase</keyword>
<proteinExistence type="inferred from homology"/>
<evidence type="ECO:0000313" key="4">
    <source>
        <dbReference type="EMBL" id="TDR16261.1"/>
    </source>
</evidence>
<keyword evidence="2 3" id="KW-0819">tRNA processing</keyword>
<feature type="binding site" evidence="3">
    <location>
        <position position="108"/>
    </location>
    <ligand>
        <name>carboxy-S-adenosyl-L-methionine</name>
        <dbReference type="ChEBI" id="CHEBI:134278"/>
    </ligand>
</feature>
<dbReference type="HAMAP" id="MF_01590">
    <property type="entry name" value="tRNA_carboxymethyltr_CmoB"/>
    <property type="match status" value="1"/>
</dbReference>
<sequence length="323" mass="36674">MFKQWLSQFCEKAVGSGVEVHIDVLESIALDVIERINQGDLHKWQSAYEQLPDASHGRIDFQKAALSVVFDQAMPESFYGVLEDKLMALHPWRKGPFQIGDCLIDSEWQSNLKWSRIIKGLPELKNKTILDVGCGNGYYLMKMAEYQPKLLLGIEPGLIHNIQYWSVEKYAQSGVCLLPLKIQDMPVGLNCFDVVFSMGVLYHRKSPIAHIEHLKSLISANGSLILETLVVDGDERTCLVPEGRYAQMRNVWFLPSVAMLSGWLKKIGFNNINVVDISLTTVNEQRSTDWMKFHSLKEFLSDDQQLTVEGHPPPKRVVISCQK</sequence>
<feature type="binding site" evidence="3">
    <location>
        <position position="133"/>
    </location>
    <ligand>
        <name>carboxy-S-adenosyl-L-methionine</name>
        <dbReference type="ChEBI" id="CHEBI:134278"/>
    </ligand>
</feature>
<evidence type="ECO:0000256" key="1">
    <source>
        <dbReference type="ARBA" id="ARBA00022679"/>
    </source>
</evidence>
<protein>
    <recommendedName>
        <fullName evidence="3">tRNA U34 carboxymethyltransferase</fullName>
        <ecNumber evidence="3">2.5.1.-</ecNumber>
    </recommendedName>
</protein>
<dbReference type="CDD" id="cd02440">
    <property type="entry name" value="AdoMet_MTases"/>
    <property type="match status" value="1"/>
</dbReference>
<comment type="function">
    <text evidence="3">Catalyzes carboxymethyl transfer from carboxy-S-adenosyl-L-methionine (Cx-SAM) to 5-hydroxyuridine (ho5U) to form 5-carboxymethoxyuridine (cmo5U) at position 34 in tRNAs.</text>
</comment>
<comment type="caution">
    <text evidence="3">Lacks conserved residue(s) required for the propagation of feature annotation.</text>
</comment>
<evidence type="ECO:0000313" key="5">
    <source>
        <dbReference type="Proteomes" id="UP000295724"/>
    </source>
</evidence>
<dbReference type="GO" id="GO:0032259">
    <property type="term" value="P:methylation"/>
    <property type="evidence" value="ECO:0007669"/>
    <property type="project" value="UniProtKB-KW"/>
</dbReference>
<dbReference type="AlphaFoldDB" id="A0A4V3DH00"/>
<comment type="caution">
    <text evidence="4">The sequence shown here is derived from an EMBL/GenBank/DDBJ whole genome shotgun (WGS) entry which is preliminary data.</text>
</comment>
<dbReference type="GO" id="GO:0008168">
    <property type="term" value="F:methyltransferase activity"/>
    <property type="evidence" value="ECO:0007669"/>
    <property type="project" value="UniProtKB-KW"/>
</dbReference>
<accession>A0A4V3DH00</accession>
<comment type="catalytic activity">
    <reaction evidence="3">
        <text>carboxy-S-adenosyl-L-methionine + 5-hydroxyuridine(34) in tRNA = 5-carboxymethoxyuridine(34) in tRNA + S-adenosyl-L-homocysteine + H(+)</text>
        <dbReference type="Rhea" id="RHEA:52848"/>
        <dbReference type="Rhea" id="RHEA-COMP:13381"/>
        <dbReference type="Rhea" id="RHEA-COMP:13383"/>
        <dbReference type="ChEBI" id="CHEBI:15378"/>
        <dbReference type="ChEBI" id="CHEBI:57856"/>
        <dbReference type="ChEBI" id="CHEBI:134278"/>
        <dbReference type="ChEBI" id="CHEBI:136877"/>
        <dbReference type="ChEBI" id="CHEBI:136879"/>
    </reaction>
</comment>
<feature type="binding site" evidence="3">
    <location>
        <position position="94"/>
    </location>
    <ligand>
        <name>carboxy-S-adenosyl-L-methionine</name>
        <dbReference type="ChEBI" id="CHEBI:134278"/>
    </ligand>
</feature>
<keyword evidence="5" id="KW-1185">Reference proteome</keyword>
<feature type="binding site" evidence="3">
    <location>
        <position position="113"/>
    </location>
    <ligand>
        <name>carboxy-S-adenosyl-L-methionine</name>
        <dbReference type="ChEBI" id="CHEBI:134278"/>
    </ligand>
</feature>
<dbReference type="EC" id="2.5.1.-" evidence="3"/>
<dbReference type="InterPro" id="IPR027555">
    <property type="entry name" value="Mo5U34_MeTrfas-like"/>
</dbReference>
<reference evidence="4 5" key="1">
    <citation type="submission" date="2019-03" db="EMBL/GenBank/DDBJ databases">
        <title>Genomic Encyclopedia of Type Strains, Phase IV (KMG-IV): sequencing the most valuable type-strain genomes for metagenomic binning, comparative biology and taxonomic classification.</title>
        <authorList>
            <person name="Goeker M."/>
        </authorList>
    </citation>
    <scope>NUCLEOTIDE SEQUENCE [LARGE SCALE GENOMIC DNA]</scope>
    <source>
        <strain evidence="4 5">DSM 25488</strain>
    </source>
</reference>
<feature type="binding site" evidence="3">
    <location>
        <position position="198"/>
    </location>
    <ligand>
        <name>carboxy-S-adenosyl-L-methionine</name>
        <dbReference type="ChEBI" id="CHEBI:134278"/>
    </ligand>
</feature>
<dbReference type="GO" id="GO:0002098">
    <property type="term" value="P:tRNA wobble uridine modification"/>
    <property type="evidence" value="ECO:0007669"/>
    <property type="project" value="InterPro"/>
</dbReference>
<keyword evidence="4" id="KW-0489">Methyltransferase</keyword>
<dbReference type="RefSeq" id="WP_099020188.1">
    <property type="nucleotide sequence ID" value="NZ_NIHB01000006.1"/>
</dbReference>
<dbReference type="NCBIfam" id="TIGR00452">
    <property type="entry name" value="tRNA 5-methoxyuridine(34)/uridine 5-oxyacetic acid(34) synthase CmoB"/>
    <property type="match status" value="1"/>
</dbReference>
<feature type="binding site" evidence="3">
    <location>
        <position position="202"/>
    </location>
    <ligand>
        <name>carboxy-S-adenosyl-L-methionine</name>
        <dbReference type="ChEBI" id="CHEBI:134278"/>
    </ligand>
</feature>
<comment type="subunit">
    <text evidence="3">Homotetramer.</text>
</comment>
<dbReference type="InterPro" id="IPR029063">
    <property type="entry name" value="SAM-dependent_MTases_sf"/>
</dbReference>
<dbReference type="EMBL" id="SNZB01000008">
    <property type="protein sequence ID" value="TDR16261.1"/>
    <property type="molecule type" value="Genomic_DNA"/>
</dbReference>
<gene>
    <name evidence="3" type="primary">cmoB</name>
    <name evidence="4" type="ORF">C8D91_2786</name>
</gene>
<name>A0A4V3DH00_9GAMM</name>